<reference evidence="1 2" key="1">
    <citation type="submission" date="2017-08" db="EMBL/GenBank/DDBJ databases">
        <title>Complete Genome Sequence of Bacillus kochii Oregon-R-modENCODE STRAIN BDGP4, isolated from Drosophila melanogaster gut.</title>
        <authorList>
            <person name="Wan K.H."/>
            <person name="Yu C."/>
            <person name="Park S."/>
            <person name="Hammonds A.S."/>
            <person name="Booth B.W."/>
            <person name="Celniker S.E."/>
        </authorList>
    </citation>
    <scope>NUCLEOTIDE SEQUENCE [LARGE SCALE GENOMIC DNA]</scope>
    <source>
        <strain evidence="1 2">BDGP4</strain>
    </source>
</reference>
<accession>A0A248TJR2</accession>
<sequence length="84" mass="10069">MKLKLLYLIHSLCKKRVKKTYSLCAFKQVRITQQQEEEVVENFITFSYRGGIYAFVARTNISQLECGDEFSYRRDHVYTIFMNE</sequence>
<dbReference type="AlphaFoldDB" id="A0A248TJR2"/>
<protein>
    <submittedName>
        <fullName evidence="1">Uncharacterized protein</fullName>
    </submittedName>
</protein>
<proteinExistence type="predicted"/>
<dbReference type="EMBL" id="CP022983">
    <property type="protein sequence ID" value="ASV68468.1"/>
    <property type="molecule type" value="Genomic_DNA"/>
</dbReference>
<name>A0A248TJR2_9BACI</name>
<keyword evidence="2" id="KW-1185">Reference proteome</keyword>
<gene>
    <name evidence="1" type="ORF">CKF48_14840</name>
</gene>
<evidence type="ECO:0000313" key="1">
    <source>
        <dbReference type="EMBL" id="ASV68468.1"/>
    </source>
</evidence>
<dbReference type="Proteomes" id="UP000215137">
    <property type="component" value="Chromosome"/>
</dbReference>
<evidence type="ECO:0000313" key="2">
    <source>
        <dbReference type="Proteomes" id="UP000215137"/>
    </source>
</evidence>
<organism evidence="1 2">
    <name type="scientific">Cytobacillus kochii</name>
    <dbReference type="NCBI Taxonomy" id="859143"/>
    <lineage>
        <taxon>Bacteria</taxon>
        <taxon>Bacillati</taxon>
        <taxon>Bacillota</taxon>
        <taxon>Bacilli</taxon>
        <taxon>Bacillales</taxon>
        <taxon>Bacillaceae</taxon>
        <taxon>Cytobacillus</taxon>
    </lineage>
</organism>
<dbReference type="KEGG" id="bko:CKF48_14840"/>